<feature type="transmembrane region" description="Helical" evidence="6">
    <location>
        <begin position="18"/>
        <end position="39"/>
    </location>
</feature>
<keyword evidence="2 6" id="KW-1003">Cell membrane</keyword>
<dbReference type="InterPro" id="IPR015414">
    <property type="entry name" value="TMEM64"/>
</dbReference>
<reference evidence="8 9" key="1">
    <citation type="submission" date="2018-08" db="EMBL/GenBank/DDBJ databases">
        <title>A genome reference for cultivated species of the human gut microbiota.</title>
        <authorList>
            <person name="Zou Y."/>
            <person name="Xue W."/>
            <person name="Luo G."/>
        </authorList>
    </citation>
    <scope>NUCLEOTIDE SEQUENCE [LARGE SCALE GENOMIC DNA]</scope>
    <source>
        <strain evidence="8 9">TF05-12AC</strain>
    </source>
</reference>
<feature type="domain" description="VTT" evidence="7">
    <location>
        <begin position="85"/>
        <end position="201"/>
    </location>
</feature>
<sequence>MCILSEGLFIMKDKEKRLLWALASCAAAALLAAAVCLIIRYYPQIKGLMQPENMERFRALLDSFGIAGALILIAIQIAQVLSGVIPALPIQLAAGLTYGPFGGLAICMTGIFIGSTIVFLLVKRFGRPLIDRVFSKERQSKLAFLDNTDRLGTVVFILYLIPALPKDVFTYLAALTPLTFRRFICISMVARIPMIFCDTFASGALIEGNYKSAVMMFVVAAILGIFGMLLAPRLAKIFEKRARRKR</sequence>
<dbReference type="AlphaFoldDB" id="A0A3E3IPC5"/>
<gene>
    <name evidence="8" type="ORF">DXC40_06520</name>
</gene>
<keyword evidence="4 6" id="KW-1133">Transmembrane helix</keyword>
<evidence type="ECO:0000256" key="5">
    <source>
        <dbReference type="ARBA" id="ARBA00023136"/>
    </source>
</evidence>
<keyword evidence="3 6" id="KW-0812">Transmembrane</keyword>
<dbReference type="PANTHER" id="PTHR12677:SF59">
    <property type="entry name" value="GOLGI APPARATUS MEMBRANE PROTEIN TVP38-RELATED"/>
    <property type="match status" value="1"/>
</dbReference>
<comment type="caution">
    <text evidence="8">The sequence shown here is derived from an EMBL/GenBank/DDBJ whole genome shotgun (WGS) entry which is preliminary data.</text>
</comment>
<feature type="transmembrane region" description="Helical" evidence="6">
    <location>
        <begin position="60"/>
        <end position="81"/>
    </location>
</feature>
<evidence type="ECO:0000256" key="4">
    <source>
        <dbReference type="ARBA" id="ARBA00022989"/>
    </source>
</evidence>
<dbReference type="Pfam" id="PF09335">
    <property type="entry name" value="VTT_dom"/>
    <property type="match status" value="1"/>
</dbReference>
<evidence type="ECO:0000256" key="2">
    <source>
        <dbReference type="ARBA" id="ARBA00022475"/>
    </source>
</evidence>
<accession>A0A3E3IPC5</accession>
<evidence type="ECO:0000313" key="9">
    <source>
        <dbReference type="Proteomes" id="UP000260828"/>
    </source>
</evidence>
<evidence type="ECO:0000256" key="1">
    <source>
        <dbReference type="ARBA" id="ARBA00004651"/>
    </source>
</evidence>
<evidence type="ECO:0000259" key="7">
    <source>
        <dbReference type="Pfam" id="PF09335"/>
    </source>
</evidence>
<keyword evidence="5 6" id="KW-0472">Membrane</keyword>
<name>A0A3E3IPC5_9FIRM</name>
<comment type="caution">
    <text evidence="6">Lacks conserved residue(s) required for the propagation of feature annotation.</text>
</comment>
<feature type="transmembrane region" description="Helical" evidence="6">
    <location>
        <begin position="101"/>
        <end position="122"/>
    </location>
</feature>
<comment type="similarity">
    <text evidence="6">Belongs to the TVP38/TMEM64 family.</text>
</comment>
<dbReference type="PANTHER" id="PTHR12677">
    <property type="entry name" value="GOLGI APPARATUS MEMBRANE PROTEIN TVP38-RELATED"/>
    <property type="match status" value="1"/>
</dbReference>
<comment type="subcellular location">
    <subcellularLocation>
        <location evidence="1 6">Cell membrane</location>
        <topology evidence="1 6">Multi-pass membrane protein</topology>
    </subcellularLocation>
</comment>
<evidence type="ECO:0000256" key="3">
    <source>
        <dbReference type="ARBA" id="ARBA00022692"/>
    </source>
</evidence>
<protein>
    <recommendedName>
        <fullName evidence="6">TVP38/TMEM64 family membrane protein</fullName>
    </recommendedName>
</protein>
<feature type="transmembrane region" description="Helical" evidence="6">
    <location>
        <begin position="212"/>
        <end position="235"/>
    </location>
</feature>
<proteinExistence type="inferred from homology"/>
<organism evidence="8 9">
    <name type="scientific">Anaerotruncus colihominis</name>
    <dbReference type="NCBI Taxonomy" id="169435"/>
    <lineage>
        <taxon>Bacteria</taxon>
        <taxon>Bacillati</taxon>
        <taxon>Bacillota</taxon>
        <taxon>Clostridia</taxon>
        <taxon>Eubacteriales</taxon>
        <taxon>Oscillospiraceae</taxon>
        <taxon>Anaerotruncus</taxon>
    </lineage>
</organism>
<dbReference type="EMBL" id="QVME01000002">
    <property type="protein sequence ID" value="RGE68938.1"/>
    <property type="molecule type" value="Genomic_DNA"/>
</dbReference>
<dbReference type="GO" id="GO:0005886">
    <property type="term" value="C:plasma membrane"/>
    <property type="evidence" value="ECO:0007669"/>
    <property type="project" value="UniProtKB-SubCell"/>
</dbReference>
<dbReference type="InterPro" id="IPR032816">
    <property type="entry name" value="VTT_dom"/>
</dbReference>
<evidence type="ECO:0000313" key="8">
    <source>
        <dbReference type="EMBL" id="RGE68938.1"/>
    </source>
</evidence>
<evidence type="ECO:0000256" key="6">
    <source>
        <dbReference type="RuleBase" id="RU366058"/>
    </source>
</evidence>
<dbReference type="Proteomes" id="UP000260828">
    <property type="component" value="Unassembled WGS sequence"/>
</dbReference>